<feature type="region of interest" description="Disordered" evidence="1">
    <location>
        <begin position="1"/>
        <end position="37"/>
    </location>
</feature>
<protein>
    <submittedName>
        <fullName evidence="2">Uncharacterized protein</fullName>
    </submittedName>
</protein>
<proteinExistence type="predicted"/>
<name>A0A811MH82_9POAL</name>
<comment type="caution">
    <text evidence="2">The sequence shown here is derived from an EMBL/GenBank/DDBJ whole genome shotgun (WGS) entry which is preliminary data.</text>
</comment>
<accession>A0A811MH82</accession>
<evidence type="ECO:0000256" key="1">
    <source>
        <dbReference type="SAM" id="MobiDB-lite"/>
    </source>
</evidence>
<keyword evidence="3" id="KW-1185">Reference proteome</keyword>
<dbReference type="AlphaFoldDB" id="A0A811MH82"/>
<evidence type="ECO:0000313" key="3">
    <source>
        <dbReference type="Proteomes" id="UP000604825"/>
    </source>
</evidence>
<sequence>MAGKVGRTSTAAKGSKQSKEHNGISDHCRSAPSRPRLAGPACDVRMFGGGPRHAAVDPRGAVGGLEEWLGVFSTWTGTDCCAGWYGVACDPTTGRVADLSLRGEVDDVPWLSPGRGLLSSDLSSSLLLLSNSACANHNLPCADHNLSDATTGQHHANSACANHDLACADHNLAIADHNLAIILVYLYDCINCIMKEAELILEWLRLGFGPYGLHHDLSHGIRNRVFCLIKKYSRADPCSASVATCAVLLGITKESELVCKKLRQDDDILGGENTLSLDICTSALDMLASDMDEYVLKRARIDGFCYRIHFDPASADILTWHEKEWRHSKAQDTELGKVHVDGAHELIKENHATKNKLEEDVTVNGITRGSHELSKENHSTRNKLEKDVTVNGITRGSHELSKENHSTKNKLEEDVTVSGITSGSHELRKEKHSTKKKI</sequence>
<reference evidence="2" key="1">
    <citation type="submission" date="2020-10" db="EMBL/GenBank/DDBJ databases">
        <authorList>
            <person name="Han B."/>
            <person name="Lu T."/>
            <person name="Zhao Q."/>
            <person name="Huang X."/>
            <person name="Zhao Y."/>
        </authorList>
    </citation>
    <scope>NUCLEOTIDE SEQUENCE</scope>
</reference>
<feature type="compositionally biased region" description="Basic and acidic residues" evidence="1">
    <location>
        <begin position="17"/>
        <end position="29"/>
    </location>
</feature>
<dbReference type="EMBL" id="CAJGYO010000001">
    <property type="protein sequence ID" value="CAD6207046.1"/>
    <property type="molecule type" value="Genomic_DNA"/>
</dbReference>
<gene>
    <name evidence="2" type="ORF">NCGR_LOCUS4672</name>
</gene>
<dbReference type="Proteomes" id="UP000604825">
    <property type="component" value="Unassembled WGS sequence"/>
</dbReference>
<feature type="compositionally biased region" description="Basic and acidic residues" evidence="1">
    <location>
        <begin position="398"/>
        <end position="413"/>
    </location>
</feature>
<organism evidence="2 3">
    <name type="scientific">Miscanthus lutarioriparius</name>
    <dbReference type="NCBI Taxonomy" id="422564"/>
    <lineage>
        <taxon>Eukaryota</taxon>
        <taxon>Viridiplantae</taxon>
        <taxon>Streptophyta</taxon>
        <taxon>Embryophyta</taxon>
        <taxon>Tracheophyta</taxon>
        <taxon>Spermatophyta</taxon>
        <taxon>Magnoliopsida</taxon>
        <taxon>Liliopsida</taxon>
        <taxon>Poales</taxon>
        <taxon>Poaceae</taxon>
        <taxon>PACMAD clade</taxon>
        <taxon>Panicoideae</taxon>
        <taxon>Andropogonodae</taxon>
        <taxon>Andropogoneae</taxon>
        <taxon>Saccharinae</taxon>
        <taxon>Miscanthus</taxon>
    </lineage>
</organism>
<dbReference type="OrthoDB" id="676979at2759"/>
<feature type="region of interest" description="Disordered" evidence="1">
    <location>
        <begin position="398"/>
        <end position="438"/>
    </location>
</feature>
<evidence type="ECO:0000313" key="2">
    <source>
        <dbReference type="EMBL" id="CAD6207046.1"/>
    </source>
</evidence>